<sequence>MMDARDPTLTLSPHLHLNLLPPPLHVRKKTRKTTFYRRILRKSSQRSCYDSLAFGPLDDIISEISGDIWRSPAEQRLEPSCVPLNWSNPLKAPSTCTVTPLPVSRIPSDQPLTVRKNRHSRSTASGSSADRTMVSFSRDSSCTQSTTGSAQSTSGGMHSTTQWPLQGRVSNNNSSPDSDNRWSSRMDALRKSLKRLGRSDTVDSSGSNTASSTVPARLPRADTADSTGSAGAGSTEASNERMDGERADHTARKSVVATSALLTRAPSPAEYRQEEIDKEQARQKDPSKISVLKAAIKITPEENMLKSVVEQDFWAAVEITGTLHNRQELPDATIDVAIIIDNSFYVTKECHRQALAVVTSVLQYLNRGDRVAVFATHCNHYGLVTGTDPEILYPLSDITQETQKTVQELINDIQDSGVQAWNPPRPNPTMFEVVLAVAKSLECSRSRADRTHVIVLSPIMNVLHGISATFPHLYVHQYNPSVLPYCYNGLPQNQMCTDACCSNLFAYNYLYHKNPAGTMRQIIRNARSEKPGGSIENMHVDIKPRRGCEVLDYEGSRDLPYLRLGQTYTFFVRLRVSPSATEEVLLDSKDPILNSSLNATFMRQNLRSIKAAGGSMAHLLAVQLLHQSVLSSYETWSFTESQLLVFKDQGRMTTPSNTSVDYFKRRLFYEFSKMGNKKAKEEIEKIAVSEVNHPDVKKLIRNISTEIARQELIIDYEINVRKNMAPLLGPVGVNPVHQWRLDSREEINRERRRRELAAE</sequence>
<reference evidence="2" key="1">
    <citation type="journal article" date="2020" name="Stud. Mycol.">
        <title>101 Dothideomycetes genomes: a test case for predicting lifestyles and emergence of pathogens.</title>
        <authorList>
            <person name="Haridas S."/>
            <person name="Albert R."/>
            <person name="Binder M."/>
            <person name="Bloem J."/>
            <person name="Labutti K."/>
            <person name="Salamov A."/>
            <person name="Andreopoulos B."/>
            <person name="Baker S."/>
            <person name="Barry K."/>
            <person name="Bills G."/>
            <person name="Bluhm B."/>
            <person name="Cannon C."/>
            <person name="Castanera R."/>
            <person name="Culley D."/>
            <person name="Daum C."/>
            <person name="Ezra D."/>
            <person name="Gonzalez J."/>
            <person name="Henrissat B."/>
            <person name="Kuo A."/>
            <person name="Liang C."/>
            <person name="Lipzen A."/>
            <person name="Lutzoni F."/>
            <person name="Magnuson J."/>
            <person name="Mondo S."/>
            <person name="Nolan M."/>
            <person name="Ohm R."/>
            <person name="Pangilinan J."/>
            <person name="Park H.-J."/>
            <person name="Ramirez L."/>
            <person name="Alfaro M."/>
            <person name="Sun H."/>
            <person name="Tritt A."/>
            <person name="Yoshinaga Y."/>
            <person name="Zwiers L.-H."/>
            <person name="Turgeon B."/>
            <person name="Goodwin S."/>
            <person name="Spatafora J."/>
            <person name="Crous P."/>
            <person name="Grigoriev I."/>
        </authorList>
    </citation>
    <scope>NUCLEOTIDE SEQUENCE</scope>
    <source>
        <strain evidence="2">CBS 675.92</strain>
    </source>
</reference>
<feature type="region of interest" description="Disordered" evidence="1">
    <location>
        <begin position="195"/>
        <end position="284"/>
    </location>
</feature>
<dbReference type="InterPro" id="IPR036465">
    <property type="entry name" value="vWFA_dom_sf"/>
</dbReference>
<evidence type="ECO:0000313" key="2">
    <source>
        <dbReference type="EMBL" id="KAF1956959.1"/>
    </source>
</evidence>
<feature type="compositionally biased region" description="Basic and acidic residues" evidence="1">
    <location>
        <begin position="271"/>
        <end position="284"/>
    </location>
</feature>
<dbReference type="Proteomes" id="UP000800035">
    <property type="component" value="Unassembled WGS sequence"/>
</dbReference>
<protein>
    <recommendedName>
        <fullName evidence="4">VWFA domain-containing protein</fullName>
    </recommendedName>
</protein>
<gene>
    <name evidence="2" type="ORF">CC80DRAFT_51776</name>
</gene>
<dbReference type="AlphaFoldDB" id="A0A6A5TZ12"/>
<dbReference type="OrthoDB" id="3760848at2759"/>
<evidence type="ECO:0000256" key="1">
    <source>
        <dbReference type="SAM" id="MobiDB-lite"/>
    </source>
</evidence>
<accession>A0A6A5TZ12</accession>
<dbReference type="SUPFAM" id="SSF53300">
    <property type="entry name" value="vWA-like"/>
    <property type="match status" value="1"/>
</dbReference>
<proteinExistence type="predicted"/>
<evidence type="ECO:0008006" key="4">
    <source>
        <dbReference type="Google" id="ProtNLM"/>
    </source>
</evidence>
<feature type="region of interest" description="Disordered" evidence="1">
    <location>
        <begin position="101"/>
        <end position="183"/>
    </location>
</feature>
<feature type="compositionally biased region" description="Low complexity" evidence="1">
    <location>
        <begin position="140"/>
        <end position="156"/>
    </location>
</feature>
<dbReference type="EMBL" id="ML976990">
    <property type="protein sequence ID" value="KAF1956959.1"/>
    <property type="molecule type" value="Genomic_DNA"/>
</dbReference>
<feature type="compositionally biased region" description="Polar residues" evidence="1">
    <location>
        <begin position="202"/>
        <end position="214"/>
    </location>
</feature>
<feature type="compositionally biased region" description="Polar residues" evidence="1">
    <location>
        <begin position="122"/>
        <end position="139"/>
    </location>
</feature>
<evidence type="ECO:0000313" key="3">
    <source>
        <dbReference type="Proteomes" id="UP000800035"/>
    </source>
</evidence>
<name>A0A6A5TZ12_9PLEO</name>
<organism evidence="2 3">
    <name type="scientific">Byssothecium circinans</name>
    <dbReference type="NCBI Taxonomy" id="147558"/>
    <lineage>
        <taxon>Eukaryota</taxon>
        <taxon>Fungi</taxon>
        <taxon>Dikarya</taxon>
        <taxon>Ascomycota</taxon>
        <taxon>Pezizomycotina</taxon>
        <taxon>Dothideomycetes</taxon>
        <taxon>Pleosporomycetidae</taxon>
        <taxon>Pleosporales</taxon>
        <taxon>Massarineae</taxon>
        <taxon>Massarinaceae</taxon>
        <taxon>Byssothecium</taxon>
    </lineage>
</organism>
<feature type="compositionally biased region" description="Basic and acidic residues" evidence="1">
    <location>
        <begin position="238"/>
        <end position="251"/>
    </location>
</feature>
<keyword evidence="3" id="KW-1185">Reference proteome</keyword>